<proteinExistence type="predicted"/>
<dbReference type="OrthoDB" id="2785713at2759"/>
<keyword evidence="2" id="KW-1185">Reference proteome</keyword>
<protein>
    <recommendedName>
        <fullName evidence="3">F-box domain-containing protein</fullName>
    </recommendedName>
</protein>
<evidence type="ECO:0000313" key="2">
    <source>
        <dbReference type="Proteomes" id="UP000218811"/>
    </source>
</evidence>
<dbReference type="STRING" id="742152.A0A2H3JPG7"/>
<dbReference type="EMBL" id="KB468020">
    <property type="protein sequence ID" value="PCH39628.1"/>
    <property type="molecule type" value="Genomic_DNA"/>
</dbReference>
<evidence type="ECO:0008006" key="3">
    <source>
        <dbReference type="Google" id="ProtNLM"/>
    </source>
</evidence>
<dbReference type="Proteomes" id="UP000218811">
    <property type="component" value="Unassembled WGS sequence"/>
</dbReference>
<evidence type="ECO:0000313" key="1">
    <source>
        <dbReference type="EMBL" id="PCH39628.1"/>
    </source>
</evidence>
<accession>A0A2H3JPG7</accession>
<dbReference type="AlphaFoldDB" id="A0A2H3JPG7"/>
<name>A0A2H3JPG7_WOLCO</name>
<dbReference type="InterPro" id="IPR032675">
    <property type="entry name" value="LRR_dom_sf"/>
</dbReference>
<organism evidence="1 2">
    <name type="scientific">Wolfiporia cocos (strain MD-104)</name>
    <name type="common">Brown rot fungus</name>
    <dbReference type="NCBI Taxonomy" id="742152"/>
    <lineage>
        <taxon>Eukaryota</taxon>
        <taxon>Fungi</taxon>
        <taxon>Dikarya</taxon>
        <taxon>Basidiomycota</taxon>
        <taxon>Agaricomycotina</taxon>
        <taxon>Agaricomycetes</taxon>
        <taxon>Polyporales</taxon>
        <taxon>Phaeolaceae</taxon>
        <taxon>Wolfiporia</taxon>
    </lineage>
</organism>
<dbReference type="Gene3D" id="3.80.10.10">
    <property type="entry name" value="Ribonuclease Inhibitor"/>
    <property type="match status" value="1"/>
</dbReference>
<reference evidence="1 2" key="1">
    <citation type="journal article" date="2012" name="Science">
        <title>The Paleozoic origin of enzymatic lignin decomposition reconstructed from 31 fungal genomes.</title>
        <authorList>
            <person name="Floudas D."/>
            <person name="Binder M."/>
            <person name="Riley R."/>
            <person name="Barry K."/>
            <person name="Blanchette R.A."/>
            <person name="Henrissat B."/>
            <person name="Martinez A.T."/>
            <person name="Otillar R."/>
            <person name="Spatafora J.W."/>
            <person name="Yadav J.S."/>
            <person name="Aerts A."/>
            <person name="Benoit I."/>
            <person name="Boyd A."/>
            <person name="Carlson A."/>
            <person name="Copeland A."/>
            <person name="Coutinho P.M."/>
            <person name="de Vries R.P."/>
            <person name="Ferreira P."/>
            <person name="Findley K."/>
            <person name="Foster B."/>
            <person name="Gaskell J."/>
            <person name="Glotzer D."/>
            <person name="Gorecki P."/>
            <person name="Heitman J."/>
            <person name="Hesse C."/>
            <person name="Hori C."/>
            <person name="Igarashi K."/>
            <person name="Jurgens J.A."/>
            <person name="Kallen N."/>
            <person name="Kersten P."/>
            <person name="Kohler A."/>
            <person name="Kuees U."/>
            <person name="Kumar T.K.A."/>
            <person name="Kuo A."/>
            <person name="LaButti K."/>
            <person name="Larrondo L.F."/>
            <person name="Lindquist E."/>
            <person name="Ling A."/>
            <person name="Lombard V."/>
            <person name="Lucas S."/>
            <person name="Lundell T."/>
            <person name="Martin R."/>
            <person name="McLaughlin D.J."/>
            <person name="Morgenstern I."/>
            <person name="Morin E."/>
            <person name="Murat C."/>
            <person name="Nagy L.G."/>
            <person name="Nolan M."/>
            <person name="Ohm R.A."/>
            <person name="Patyshakuliyeva A."/>
            <person name="Rokas A."/>
            <person name="Ruiz-Duenas F.J."/>
            <person name="Sabat G."/>
            <person name="Salamov A."/>
            <person name="Samejima M."/>
            <person name="Schmutz J."/>
            <person name="Slot J.C."/>
            <person name="St John F."/>
            <person name="Stenlid J."/>
            <person name="Sun H."/>
            <person name="Sun S."/>
            <person name="Syed K."/>
            <person name="Tsang A."/>
            <person name="Wiebenga A."/>
            <person name="Young D."/>
            <person name="Pisabarro A."/>
            <person name="Eastwood D.C."/>
            <person name="Martin F."/>
            <person name="Cullen D."/>
            <person name="Grigoriev I.V."/>
            <person name="Hibbett D.S."/>
        </authorList>
    </citation>
    <scope>NUCLEOTIDE SEQUENCE [LARGE SCALE GENOMIC DNA]</scope>
    <source>
        <strain evidence="1 2">MD-104</strain>
    </source>
</reference>
<gene>
    <name evidence="1" type="ORF">WOLCODRAFT_168050</name>
</gene>
<dbReference type="OMA" id="ILRWIAN"/>
<dbReference type="SUPFAM" id="SSF52047">
    <property type="entry name" value="RNI-like"/>
    <property type="match status" value="1"/>
</dbReference>
<sequence length="472" mass="51964">MLRKMDLSALDLDIIHSILALVCSDDALRFAMTCRAAYTVAMPYFLADITLGEGWSNRGPEHIDRFCAMVQSNPTYFLPKLRRLTLGSTAFDHRKRGVTGVTHHKGLTSALLLAKVLVQATGLSTFCLHRAESTLELPSALGDALASLPNLLDIRLYGAGPRSLALLSRISSRLRYVELEMTTKLDFVRLEPISVLVKGRDRFLANLSSSLEVLKIMQDPRCVQELEPDTVWPNVNRLDLGGGTITLAEYARAFPSLRILHLASITCDDGIEPARWAGLDVLTTKSPLPIAGPVRRIELAYDLDVVEDAVTWTPGTTALLQQTSPVVLACCPTLQMLQCIARSVHSLRFLQIFMHKPIFPSATDAEDLDTWVSTRIPLLASVPLVGLTLARNGDFVTDANEPSRIASAIASHIPSLVFVGLNTTTSPPTRWSDYLFTWYRVVSRLQGEAPVLTLLSQSHADTVMRDLLSTPR</sequence>